<feature type="region of interest" description="Disordered" evidence="1">
    <location>
        <begin position="51"/>
        <end position="74"/>
    </location>
</feature>
<reference evidence="2" key="1">
    <citation type="submission" date="2022-01" db="EMBL/GenBank/DDBJ databases">
        <authorList>
            <person name="King R."/>
        </authorList>
    </citation>
    <scope>NUCLEOTIDE SEQUENCE</scope>
</reference>
<dbReference type="Proteomes" id="UP001153709">
    <property type="component" value="Chromosome 10"/>
</dbReference>
<protein>
    <submittedName>
        <fullName evidence="2">Uncharacterized protein</fullName>
    </submittedName>
</protein>
<accession>A0A9N9XAG3</accession>
<organism evidence="2 3">
    <name type="scientific">Diabrotica balteata</name>
    <name type="common">Banded cucumber beetle</name>
    <dbReference type="NCBI Taxonomy" id="107213"/>
    <lineage>
        <taxon>Eukaryota</taxon>
        <taxon>Metazoa</taxon>
        <taxon>Ecdysozoa</taxon>
        <taxon>Arthropoda</taxon>
        <taxon>Hexapoda</taxon>
        <taxon>Insecta</taxon>
        <taxon>Pterygota</taxon>
        <taxon>Neoptera</taxon>
        <taxon>Endopterygota</taxon>
        <taxon>Coleoptera</taxon>
        <taxon>Polyphaga</taxon>
        <taxon>Cucujiformia</taxon>
        <taxon>Chrysomeloidea</taxon>
        <taxon>Chrysomelidae</taxon>
        <taxon>Galerucinae</taxon>
        <taxon>Diabroticina</taxon>
        <taxon>Diabroticites</taxon>
        <taxon>Diabrotica</taxon>
    </lineage>
</organism>
<evidence type="ECO:0000313" key="3">
    <source>
        <dbReference type="Proteomes" id="UP001153709"/>
    </source>
</evidence>
<name>A0A9N9XAG3_DIABA</name>
<sequence length="130" mass="14820">MKILPLNEVMAESTVLFSLPKDDINEWLVCDDDANGYRLLTDDEIVEMATEAEETDSEANFDSGNVDDASTTHKDLRKEARGAVSHIQQFIKWYSRQEEANKVDLMILRRLRNSAVAKCEVTIKQIKISE</sequence>
<dbReference type="EMBL" id="OU898285">
    <property type="protein sequence ID" value="CAG9828262.1"/>
    <property type="molecule type" value="Genomic_DNA"/>
</dbReference>
<dbReference type="AlphaFoldDB" id="A0A9N9XAG3"/>
<evidence type="ECO:0000256" key="1">
    <source>
        <dbReference type="SAM" id="MobiDB-lite"/>
    </source>
</evidence>
<proteinExistence type="predicted"/>
<gene>
    <name evidence="2" type="ORF">DIABBA_LOCUS2189</name>
</gene>
<evidence type="ECO:0000313" key="2">
    <source>
        <dbReference type="EMBL" id="CAG9828262.1"/>
    </source>
</evidence>
<keyword evidence="3" id="KW-1185">Reference proteome</keyword>